<dbReference type="GO" id="GO:0003677">
    <property type="term" value="F:DNA binding"/>
    <property type="evidence" value="ECO:0007669"/>
    <property type="project" value="UniProtKB-KW"/>
</dbReference>
<dbReference type="Proteomes" id="UP000267376">
    <property type="component" value="Segment"/>
</dbReference>
<keyword evidence="2" id="KW-1185">Reference proteome</keyword>
<reference evidence="1 2" key="1">
    <citation type="submission" date="2017-11" db="EMBL/GenBank/DDBJ databases">
        <title>A major lineage of nontailed dsDNA viruses as unrecognized killers of marine bacteria.</title>
        <authorList>
            <person name="Kauffman K.M."/>
            <person name="Hussain F.A."/>
            <person name="Yang J."/>
            <person name="Arevalo P."/>
            <person name="Brown J.M."/>
            <person name="Chang W.K."/>
            <person name="VanInsberghe D."/>
            <person name="Elsherbini J."/>
            <person name="Cutler M.B."/>
            <person name="Kelly L."/>
            <person name="Polz M.F."/>
        </authorList>
    </citation>
    <scope>NUCLEOTIDE SEQUENCE [LARGE SCALE GENOMIC DNA]</scope>
</reference>
<sequence length="65" mass="7522">MGKLTFPQQRLLQNFRTVENSGNKMGILKPHLIYIAESLVEKGYLNYVAQGRYELATKFFNKESP</sequence>
<evidence type="ECO:0000313" key="1">
    <source>
        <dbReference type="EMBL" id="AUR92055.1"/>
    </source>
</evidence>
<protein>
    <submittedName>
        <fullName evidence="1">Winged helix-turn-helix DNA-binding domain protein</fullName>
    </submittedName>
</protein>
<organism evidence="1 2">
    <name type="scientific">Vibrio phage 1.169.O._10N.261.52.B1</name>
    <dbReference type="NCBI Taxonomy" id="1881213"/>
    <lineage>
        <taxon>Viruses</taxon>
        <taxon>Duplodnaviria</taxon>
        <taxon>Heunggongvirae</taxon>
        <taxon>Uroviricota</taxon>
        <taxon>Caudoviricetes</taxon>
        <taxon>Schitoviridae</taxon>
        <taxon>Mukerjeevirus</taxon>
        <taxon>Mukerjeevirus mv52B1</taxon>
    </lineage>
</organism>
<accession>A0A2I7REH0</accession>
<proteinExistence type="predicted"/>
<dbReference type="EMBL" id="MG592536">
    <property type="protein sequence ID" value="AUR92055.1"/>
    <property type="molecule type" value="Genomic_DNA"/>
</dbReference>
<name>A0A2I7REH0_9CAUD</name>
<evidence type="ECO:0000313" key="2">
    <source>
        <dbReference type="Proteomes" id="UP000267376"/>
    </source>
</evidence>
<keyword evidence="1" id="KW-0238">DNA-binding</keyword>
<gene>
    <name evidence="1" type="ORF">NVP1169O_27</name>
</gene>